<evidence type="ECO:0000259" key="11">
    <source>
        <dbReference type="Pfam" id="PF14749"/>
    </source>
</evidence>
<dbReference type="OrthoDB" id="538336at2759"/>
<comment type="subcellular location">
    <subcellularLocation>
        <location evidence="2">Peroxisome</location>
    </subcellularLocation>
</comment>
<dbReference type="PANTHER" id="PTHR10909">
    <property type="entry name" value="ELECTRON TRANSPORT OXIDOREDUCTASE"/>
    <property type="match status" value="1"/>
</dbReference>
<dbReference type="GO" id="GO:0005777">
    <property type="term" value="C:peroxisome"/>
    <property type="evidence" value="ECO:0007669"/>
    <property type="project" value="UniProtKB-SubCell"/>
</dbReference>
<accession>A0A9N9ID97</accession>
<dbReference type="Gene3D" id="2.40.110.10">
    <property type="entry name" value="Butyryl-CoA Dehydrogenase, subunit A, domain 2"/>
    <property type="match status" value="1"/>
</dbReference>
<dbReference type="FunFam" id="2.40.110.10:FF:000003">
    <property type="entry name" value="Acyl-coenzyme A oxidase"/>
    <property type="match status" value="1"/>
</dbReference>
<keyword evidence="4" id="KW-0285">Flavoprotein</keyword>
<dbReference type="GO" id="GO:0071949">
    <property type="term" value="F:FAD binding"/>
    <property type="evidence" value="ECO:0007669"/>
    <property type="project" value="InterPro"/>
</dbReference>
<dbReference type="AlphaFoldDB" id="A0A9N9ID97"/>
<dbReference type="InterPro" id="IPR012258">
    <property type="entry name" value="Acyl-CoA_oxidase"/>
</dbReference>
<dbReference type="Pfam" id="PF02770">
    <property type="entry name" value="Acyl-CoA_dh_M"/>
    <property type="match status" value="1"/>
</dbReference>
<keyword evidence="8" id="KW-0443">Lipid metabolism</keyword>
<keyword evidence="5" id="KW-0274">FAD</keyword>
<evidence type="ECO:0000259" key="12">
    <source>
        <dbReference type="Pfam" id="PF22924"/>
    </source>
</evidence>
<evidence type="ECO:0000313" key="14">
    <source>
        <dbReference type="Proteomes" id="UP000789342"/>
    </source>
</evidence>
<feature type="domain" description="Acyl-CoA oxidase C-alpha1" evidence="12">
    <location>
        <begin position="198"/>
        <end position="258"/>
    </location>
</feature>
<feature type="domain" description="Acyl-coenzyme A oxidase N-terminal" evidence="11">
    <location>
        <begin position="1"/>
        <end position="55"/>
    </location>
</feature>
<dbReference type="PANTHER" id="PTHR10909:SF250">
    <property type="entry name" value="PEROXISOMAL ACYL-COENZYME A OXIDASE 1"/>
    <property type="match status" value="1"/>
</dbReference>
<evidence type="ECO:0000256" key="1">
    <source>
        <dbReference type="ARBA" id="ARBA00001974"/>
    </source>
</evidence>
<dbReference type="SUPFAM" id="SSF56645">
    <property type="entry name" value="Acyl-CoA dehydrogenase NM domain-like"/>
    <property type="match status" value="1"/>
</dbReference>
<feature type="non-terminal residue" evidence="13">
    <location>
        <position position="1"/>
    </location>
</feature>
<evidence type="ECO:0000256" key="7">
    <source>
        <dbReference type="ARBA" id="ARBA00023002"/>
    </source>
</evidence>
<dbReference type="InterPro" id="IPR009100">
    <property type="entry name" value="AcylCoA_DH/oxidase_NM_dom_sf"/>
</dbReference>
<keyword evidence="9" id="KW-0576">Peroxisome</keyword>
<keyword evidence="6" id="KW-0276">Fatty acid metabolism</keyword>
<dbReference type="GO" id="GO:0055088">
    <property type="term" value="P:lipid homeostasis"/>
    <property type="evidence" value="ECO:0007669"/>
    <property type="project" value="TreeGrafter"/>
</dbReference>
<gene>
    <name evidence="13" type="ORF">AMORRO_LOCUS13905</name>
</gene>
<dbReference type="SUPFAM" id="SSF47203">
    <property type="entry name" value="Acyl-CoA dehydrogenase C-terminal domain-like"/>
    <property type="match status" value="1"/>
</dbReference>
<evidence type="ECO:0000256" key="6">
    <source>
        <dbReference type="ARBA" id="ARBA00022832"/>
    </source>
</evidence>
<dbReference type="InterPro" id="IPR037069">
    <property type="entry name" value="AcylCoA_DH/ox_N_sf"/>
</dbReference>
<dbReference type="Pfam" id="PF22924">
    <property type="entry name" value="ACOX_C_alpha1"/>
    <property type="match status" value="1"/>
</dbReference>
<keyword evidence="7" id="KW-0560">Oxidoreductase</keyword>
<dbReference type="Proteomes" id="UP000789342">
    <property type="component" value="Unassembled WGS sequence"/>
</dbReference>
<evidence type="ECO:0000256" key="4">
    <source>
        <dbReference type="ARBA" id="ARBA00022630"/>
    </source>
</evidence>
<evidence type="ECO:0000256" key="3">
    <source>
        <dbReference type="ARBA" id="ARBA00006288"/>
    </source>
</evidence>
<evidence type="ECO:0000259" key="10">
    <source>
        <dbReference type="Pfam" id="PF02770"/>
    </source>
</evidence>
<feature type="domain" description="Acyl-CoA oxidase/dehydrogenase middle" evidence="10">
    <location>
        <begin position="57"/>
        <end position="167"/>
    </location>
</feature>
<proteinExistence type="inferred from homology"/>
<dbReference type="GO" id="GO:0005504">
    <property type="term" value="F:fatty acid binding"/>
    <property type="evidence" value="ECO:0007669"/>
    <property type="project" value="TreeGrafter"/>
</dbReference>
<name>A0A9N9ID97_9GLOM</name>
<evidence type="ECO:0000313" key="13">
    <source>
        <dbReference type="EMBL" id="CAG8729437.1"/>
    </source>
</evidence>
<evidence type="ECO:0000256" key="8">
    <source>
        <dbReference type="ARBA" id="ARBA00023098"/>
    </source>
</evidence>
<evidence type="ECO:0000256" key="9">
    <source>
        <dbReference type="ARBA" id="ARBA00023140"/>
    </source>
</evidence>
<sequence length="258" mass="29108">QHNWDEKEIEFAELFLDLPGPYGLHRAMFIPTISSQGTEEQREKVLVPALKHQIIGCYAQPELGHGSNVQGLETVAKYIPETDEFDIHSPYLTASKWWIGGLGRTANHAVVMARLITNNKDYGTHPFMVQIRDLKTHEPLPGITIGDIGPKFGYNATDNGFILFDHVRVPRLNMLSKYSQVVKGTGEYIKPPNDKLLYGTMVLIRAAIILNVRLVLARAATIAVRYSAVRRQFVDKDEPKRLNNGTIIETPVLDYKMQ</sequence>
<comment type="caution">
    <text evidence="13">The sequence shown here is derived from an EMBL/GenBank/DDBJ whole genome shotgun (WGS) entry which is preliminary data.</text>
</comment>
<dbReference type="GO" id="GO:0003997">
    <property type="term" value="F:acyl-CoA oxidase activity"/>
    <property type="evidence" value="ECO:0007669"/>
    <property type="project" value="InterPro"/>
</dbReference>
<dbReference type="Gene3D" id="1.10.540.10">
    <property type="entry name" value="Acyl-CoA dehydrogenase/oxidase, N-terminal domain"/>
    <property type="match status" value="1"/>
</dbReference>
<evidence type="ECO:0000256" key="5">
    <source>
        <dbReference type="ARBA" id="ARBA00022827"/>
    </source>
</evidence>
<dbReference type="InterPro" id="IPR046373">
    <property type="entry name" value="Acyl-CoA_Oxase/DH_mid-dom_sf"/>
</dbReference>
<keyword evidence="14" id="KW-1185">Reference proteome</keyword>
<dbReference type="InterPro" id="IPR006091">
    <property type="entry name" value="Acyl-CoA_Oxase/DH_mid-dom"/>
</dbReference>
<evidence type="ECO:0000256" key="2">
    <source>
        <dbReference type="ARBA" id="ARBA00004275"/>
    </source>
</evidence>
<dbReference type="EMBL" id="CAJVPV010025631">
    <property type="protein sequence ID" value="CAG8729437.1"/>
    <property type="molecule type" value="Genomic_DNA"/>
</dbReference>
<protein>
    <submittedName>
        <fullName evidence="13">6470_t:CDS:1</fullName>
    </submittedName>
</protein>
<feature type="non-terminal residue" evidence="13">
    <location>
        <position position="258"/>
    </location>
</feature>
<dbReference type="Pfam" id="PF14749">
    <property type="entry name" value="Acyl-CoA_ox_N"/>
    <property type="match status" value="1"/>
</dbReference>
<comment type="cofactor">
    <cofactor evidence="1">
        <name>FAD</name>
        <dbReference type="ChEBI" id="CHEBI:57692"/>
    </cofactor>
</comment>
<comment type="similarity">
    <text evidence="3">Belongs to the acyl-CoA oxidase family.</text>
</comment>
<dbReference type="InterPro" id="IPR055060">
    <property type="entry name" value="ACOX_C_alpha1"/>
</dbReference>
<reference evidence="13" key="1">
    <citation type="submission" date="2021-06" db="EMBL/GenBank/DDBJ databases">
        <authorList>
            <person name="Kallberg Y."/>
            <person name="Tangrot J."/>
            <person name="Rosling A."/>
        </authorList>
    </citation>
    <scope>NUCLEOTIDE SEQUENCE</scope>
    <source>
        <strain evidence="13">CL551</strain>
    </source>
</reference>
<organism evidence="13 14">
    <name type="scientific">Acaulospora morrowiae</name>
    <dbReference type="NCBI Taxonomy" id="94023"/>
    <lineage>
        <taxon>Eukaryota</taxon>
        <taxon>Fungi</taxon>
        <taxon>Fungi incertae sedis</taxon>
        <taxon>Mucoromycota</taxon>
        <taxon>Glomeromycotina</taxon>
        <taxon>Glomeromycetes</taxon>
        <taxon>Diversisporales</taxon>
        <taxon>Acaulosporaceae</taxon>
        <taxon>Acaulospora</taxon>
    </lineage>
</organism>
<dbReference type="InterPro" id="IPR036250">
    <property type="entry name" value="AcylCo_DH-like_C"/>
</dbReference>
<dbReference type="GO" id="GO:0033540">
    <property type="term" value="P:fatty acid beta-oxidation using acyl-CoA oxidase"/>
    <property type="evidence" value="ECO:0007669"/>
    <property type="project" value="TreeGrafter"/>
</dbReference>
<dbReference type="InterPro" id="IPR029320">
    <property type="entry name" value="Acyl-CoA_ox_N"/>
</dbReference>
<dbReference type="Gene3D" id="1.20.140.10">
    <property type="entry name" value="Butyryl-CoA Dehydrogenase, subunit A, domain 3"/>
    <property type="match status" value="1"/>
</dbReference>